<proteinExistence type="predicted"/>
<name>A0A7C1GN23_9CREN</name>
<dbReference type="InterPro" id="IPR018693">
    <property type="entry name" value="DUF2192"/>
</dbReference>
<reference evidence="1" key="1">
    <citation type="journal article" date="2020" name="mSystems">
        <title>Genome- and Community-Level Interaction Insights into Carbon Utilization and Element Cycling Functions of Hydrothermarchaeota in Hydrothermal Sediment.</title>
        <authorList>
            <person name="Zhou Z."/>
            <person name="Liu Y."/>
            <person name="Xu W."/>
            <person name="Pan J."/>
            <person name="Luo Z.H."/>
            <person name="Li M."/>
        </authorList>
    </citation>
    <scope>NUCLEOTIDE SEQUENCE [LARGE SCALE GENOMIC DNA]</scope>
    <source>
        <strain evidence="1">SpSt-116</strain>
    </source>
</reference>
<protein>
    <submittedName>
        <fullName evidence="1">DUF2192 domain-containing protein</fullName>
    </submittedName>
</protein>
<dbReference type="EMBL" id="DSAY01000051">
    <property type="protein sequence ID" value="HDP14671.1"/>
    <property type="molecule type" value="Genomic_DNA"/>
</dbReference>
<sequence>MWGLLGLSELHKKRIEVAVNIWGEILNGSFSSREELVSYLEEVYRTNRLEPIRGKTKINIWDKELATLYVVGKYGLALEEELYSFQNLFDIEVKADRTISAVLEGRDPRTTLREHFGSEDEDHVFRVLRLAMTSVVLGFMDEETFIKILAEFEKAFPELRENFASFKRFYIAFRMAEMIASGKIRNRIEKEAYKHAMCVKLNADKSAPSDDFIRDIVVSTFKVPEHRANGVLRMA</sequence>
<dbReference type="Pfam" id="PF09958">
    <property type="entry name" value="DUF2192"/>
    <property type="match status" value="1"/>
</dbReference>
<evidence type="ECO:0000313" key="1">
    <source>
        <dbReference type="EMBL" id="HDP14671.1"/>
    </source>
</evidence>
<comment type="caution">
    <text evidence="1">The sequence shown here is derived from an EMBL/GenBank/DDBJ whole genome shotgun (WGS) entry which is preliminary data.</text>
</comment>
<dbReference type="AlphaFoldDB" id="A0A7C1GN23"/>
<gene>
    <name evidence="1" type="ORF">ENN26_02695</name>
</gene>
<accession>A0A7C1GN23</accession>
<organism evidence="1">
    <name type="scientific">Thermofilum adornatum</name>
    <dbReference type="NCBI Taxonomy" id="1365176"/>
    <lineage>
        <taxon>Archaea</taxon>
        <taxon>Thermoproteota</taxon>
        <taxon>Thermoprotei</taxon>
        <taxon>Thermofilales</taxon>
        <taxon>Thermofilaceae</taxon>
        <taxon>Thermofilum</taxon>
    </lineage>
</organism>